<evidence type="ECO:0000313" key="8">
    <source>
        <dbReference type="Proteomes" id="UP000307164"/>
    </source>
</evidence>
<dbReference type="RefSeq" id="WP_138592968.1">
    <property type="nucleotide sequence ID" value="NZ_PNBW01000017.1"/>
</dbReference>
<evidence type="ECO:0000313" key="7">
    <source>
        <dbReference type="EMBL" id="TMO78036.1"/>
    </source>
</evidence>
<dbReference type="Pfam" id="PF02801">
    <property type="entry name" value="Ketoacyl-synt_C"/>
    <property type="match status" value="1"/>
</dbReference>
<evidence type="ECO:0000259" key="5">
    <source>
        <dbReference type="PROSITE" id="PS52004"/>
    </source>
</evidence>
<sequence length="1284" mass="142499">MDTVTGLEVAIVGMAARVPGANSLGEYWDNLLAGKDILEMQKQCYPQQRGNLGGVLDNVHGFDASFFDIAAREACLMDPQLRHSLEISWQALEDAGVINQRSDVPIGVYAGAPTSAYLTHGVSNKDRLDSAIEIDELIHHNAQELFASKLAYQLGLNGPALSLTTGCSTSFVLLHYACLALNGGDCEAALVVASRIGYPHYEGYASTPGGPLSPDGICRPFAEQATGMVPGSGSLAVVLKRYEDALADGDRIYSVIRGSALNNDGRDKLGYAAPSVNGQANVAVAAMLNADVEASEIAYVEAHGTGTKLGDGIELRALQQAYMPAVGSQTITIGSVKGNIGHLDAASGLASLVKVSLMLHHRTLLPMINCEEPLAQLTSPESPFCIQREATSWPESKPLIAGLNIFGIGGTNGHVVLQSHESAPLRVSNAQKQVLFISGKDPQAVLRNRDELCAWLKSNPRYNANQLSWTLYNCKVAMPYRAIMSISSNNDVQVLKTINKKDVIKADGEQIVSIRTLSQTEIVAWQHLVERDEALSLLFKKHLSVLSPQLATLCSSQSLSHELRIKLDESVQLTTQFNHAVWLSLLSRLSQLGIKFSKLHASGALFITIAQWVGLLTPTQALSLLKQHTISDVAQLPASCSTSLFYNGSNDVITANDWQTNTFWQTLFGKEPEDPLAKFEQCPLCIKTDISLIVGELWQHGFCFDSERYFRQRFAPMSIPGYAFSKTSYKLPLHKHQSTQWLQQLWLKSDAEPQENQQIIVLMPKGKAARKMRSCFDPADKAVWYVHTASKFEAENDNTFFADLTQIEHLNSIEQHVKTCVKSSITWVDARLNLFESKPEGLINMMLDYGLRDSWQILDKYLKKRAEQWELLYITQSHLSWKTSNQLGHCILDYVTAQYQDLSLDAPPHTLLCELEKVNVKRQAAPISSSVLTHVSKSKARQFKIMHKQLFRLSHTRSNLIGNTNIRFSKISLLGIERPNGVTVASELPALCDQIVVILPFGFPEKQSWSQWLQAHVENNLYSQIILLFDRWHQEGIEFTWHIRKHKQALYKCSKLLGSDMCINLITTESGISQPENLLEQQALNEEFTQLLSKLAQCTPLLSAMVLLQGPCTASLTNSAQWWHRGLDQYTFASAVFANHELNVQALSEYLSVLSQPVHQLLIDEALLSEGLSNKLSEQSLQQEQQGYAARPALDIPYEAPKTTLEQQVTQVWQSYFYLSQIGRNDDFFMLHGHSLLALKIINRINDMFATKLTLQNILERPSIAKLSKLVLAHTSAKSDGVTS</sequence>
<keyword evidence="1" id="KW-0596">Phosphopantetheine</keyword>
<dbReference type="PROSITE" id="PS52004">
    <property type="entry name" value="KS3_2"/>
    <property type="match status" value="1"/>
</dbReference>
<gene>
    <name evidence="6" type="ORF">CWC19_17035</name>
    <name evidence="7" type="ORF">CWC20_02495</name>
</gene>
<dbReference type="SMART" id="SM00825">
    <property type="entry name" value="PKS_KS"/>
    <property type="match status" value="1"/>
</dbReference>
<accession>A0A5S3V5K2</accession>
<evidence type="ECO:0000259" key="4">
    <source>
        <dbReference type="PROSITE" id="PS50075"/>
    </source>
</evidence>
<dbReference type="Gene3D" id="1.10.1200.10">
    <property type="entry name" value="ACP-like"/>
    <property type="match status" value="1"/>
</dbReference>
<dbReference type="PANTHER" id="PTHR43775">
    <property type="entry name" value="FATTY ACID SYNTHASE"/>
    <property type="match status" value="1"/>
</dbReference>
<dbReference type="Proteomes" id="UP000307164">
    <property type="component" value="Unassembled WGS sequence"/>
</dbReference>
<reference evidence="6 9" key="1">
    <citation type="submission" date="2018-01" db="EMBL/GenBank/DDBJ databases">
        <authorList>
            <person name="Paulsen S."/>
            <person name="Gram L.K."/>
        </authorList>
    </citation>
    <scope>NUCLEOTIDE SEQUENCE [LARGE SCALE GENOMIC DNA]</scope>
    <source>
        <strain evidence="6 9">S3790</strain>
        <strain evidence="7">S3895</strain>
    </source>
</reference>
<dbReference type="Gene3D" id="1.10.1240.100">
    <property type="match status" value="1"/>
</dbReference>
<evidence type="ECO:0000256" key="1">
    <source>
        <dbReference type="ARBA" id="ARBA00022450"/>
    </source>
</evidence>
<keyword evidence="3" id="KW-0808">Transferase</keyword>
<dbReference type="Proteomes" id="UP000307217">
    <property type="component" value="Unassembled WGS sequence"/>
</dbReference>
<dbReference type="InterPro" id="IPR020841">
    <property type="entry name" value="PKS_Beta-ketoAc_synthase_dom"/>
</dbReference>
<dbReference type="InterPro" id="IPR016039">
    <property type="entry name" value="Thiolase-like"/>
</dbReference>
<dbReference type="InterPro" id="IPR014031">
    <property type="entry name" value="Ketoacyl_synth_C"/>
</dbReference>
<reference evidence="9" key="2">
    <citation type="submission" date="2019-06" db="EMBL/GenBank/DDBJ databases">
        <title>Co-occurence of chitin degradation, pigmentation and bioactivity in marine Pseudoalteromonas.</title>
        <authorList>
            <person name="Sonnenschein E.C."/>
            <person name="Bech P.K."/>
        </authorList>
    </citation>
    <scope>NUCLEOTIDE SEQUENCE [LARGE SCALE GENOMIC DNA]</scope>
    <source>
        <strain evidence="9">S3790</strain>
    </source>
</reference>
<dbReference type="EMBL" id="PNBW01000017">
    <property type="protein sequence ID" value="TMO78036.1"/>
    <property type="molecule type" value="Genomic_DNA"/>
</dbReference>
<evidence type="ECO:0000256" key="2">
    <source>
        <dbReference type="ARBA" id="ARBA00022553"/>
    </source>
</evidence>
<organism evidence="6 9">
    <name type="scientific">Pseudoalteromonas aurantia</name>
    <dbReference type="NCBI Taxonomy" id="43654"/>
    <lineage>
        <taxon>Bacteria</taxon>
        <taxon>Pseudomonadati</taxon>
        <taxon>Pseudomonadota</taxon>
        <taxon>Gammaproteobacteria</taxon>
        <taxon>Alteromonadales</taxon>
        <taxon>Pseudoalteromonadaceae</taxon>
        <taxon>Pseudoalteromonas</taxon>
    </lineage>
</organism>
<dbReference type="OrthoDB" id="9778690at2"/>
<dbReference type="GO" id="GO:0005737">
    <property type="term" value="C:cytoplasm"/>
    <property type="evidence" value="ECO:0007669"/>
    <property type="project" value="TreeGrafter"/>
</dbReference>
<dbReference type="PROSITE" id="PS50075">
    <property type="entry name" value="CARRIER"/>
    <property type="match status" value="1"/>
</dbReference>
<dbReference type="Pfam" id="PF00109">
    <property type="entry name" value="ketoacyl-synt"/>
    <property type="match status" value="1"/>
</dbReference>
<feature type="domain" description="Carrier" evidence="4">
    <location>
        <begin position="1200"/>
        <end position="1275"/>
    </location>
</feature>
<proteinExistence type="predicted"/>
<dbReference type="InterPro" id="IPR032821">
    <property type="entry name" value="PKS_assoc"/>
</dbReference>
<dbReference type="GO" id="GO:0006633">
    <property type="term" value="P:fatty acid biosynthetic process"/>
    <property type="evidence" value="ECO:0007669"/>
    <property type="project" value="TreeGrafter"/>
</dbReference>
<keyword evidence="8" id="KW-1185">Reference proteome</keyword>
<reference evidence="6" key="3">
    <citation type="submission" date="2019-09" db="EMBL/GenBank/DDBJ databases">
        <title>Co-occurence of chitin degradation, pigmentation and bioactivity in marine Pseudoalteromonas.</title>
        <authorList>
            <person name="Sonnenschein E.C."/>
            <person name="Bech P.K."/>
        </authorList>
    </citation>
    <scope>NUCLEOTIDE SEQUENCE</scope>
    <source>
        <strain evidence="6">S3790</strain>
        <strain evidence="7 8">S3895</strain>
    </source>
</reference>
<dbReference type="SUPFAM" id="SSF47336">
    <property type="entry name" value="ACP-like"/>
    <property type="match status" value="1"/>
</dbReference>
<dbReference type="InterPro" id="IPR009081">
    <property type="entry name" value="PP-bd_ACP"/>
</dbReference>
<evidence type="ECO:0000313" key="6">
    <source>
        <dbReference type="EMBL" id="TMO65927.1"/>
    </source>
</evidence>
<protein>
    <submittedName>
        <fullName evidence="6">Uncharacterized protein</fullName>
    </submittedName>
</protein>
<evidence type="ECO:0000313" key="9">
    <source>
        <dbReference type="Proteomes" id="UP000307217"/>
    </source>
</evidence>
<dbReference type="Pfam" id="PF00550">
    <property type="entry name" value="PP-binding"/>
    <property type="match status" value="1"/>
</dbReference>
<dbReference type="Pfam" id="PF16197">
    <property type="entry name" value="KAsynt_C_assoc"/>
    <property type="match status" value="1"/>
</dbReference>
<comment type="caution">
    <text evidence="6">The sequence shown here is derived from an EMBL/GenBank/DDBJ whole genome shotgun (WGS) entry which is preliminary data.</text>
</comment>
<keyword evidence="2" id="KW-0597">Phosphoprotein</keyword>
<dbReference type="PANTHER" id="PTHR43775:SF37">
    <property type="entry name" value="SI:DKEY-61P9.11"/>
    <property type="match status" value="1"/>
</dbReference>
<dbReference type="SUPFAM" id="SSF53901">
    <property type="entry name" value="Thiolase-like"/>
    <property type="match status" value="1"/>
</dbReference>
<dbReference type="GO" id="GO:0071770">
    <property type="term" value="P:DIM/DIP cell wall layer assembly"/>
    <property type="evidence" value="ECO:0007669"/>
    <property type="project" value="TreeGrafter"/>
</dbReference>
<evidence type="ECO:0000256" key="3">
    <source>
        <dbReference type="ARBA" id="ARBA00022679"/>
    </source>
</evidence>
<name>A0A5S3V5K2_9GAMM</name>
<feature type="domain" description="Ketosynthase family 3 (KS3)" evidence="5">
    <location>
        <begin position="6"/>
        <end position="419"/>
    </location>
</feature>
<dbReference type="CDD" id="cd00833">
    <property type="entry name" value="PKS"/>
    <property type="match status" value="1"/>
</dbReference>
<dbReference type="GO" id="GO:0005886">
    <property type="term" value="C:plasma membrane"/>
    <property type="evidence" value="ECO:0007669"/>
    <property type="project" value="TreeGrafter"/>
</dbReference>
<dbReference type="InterPro" id="IPR036736">
    <property type="entry name" value="ACP-like_sf"/>
</dbReference>
<dbReference type="InterPro" id="IPR050091">
    <property type="entry name" value="PKS_NRPS_Biosynth_Enz"/>
</dbReference>
<dbReference type="InterPro" id="IPR014030">
    <property type="entry name" value="Ketoacyl_synth_N"/>
</dbReference>
<dbReference type="Gene3D" id="3.40.47.10">
    <property type="match status" value="1"/>
</dbReference>
<dbReference type="GO" id="GO:0004312">
    <property type="term" value="F:fatty acid synthase activity"/>
    <property type="evidence" value="ECO:0007669"/>
    <property type="project" value="TreeGrafter"/>
</dbReference>
<dbReference type="EMBL" id="PNBX01000082">
    <property type="protein sequence ID" value="TMO65927.1"/>
    <property type="molecule type" value="Genomic_DNA"/>
</dbReference>